<dbReference type="PANTHER" id="PTHR34278">
    <property type="entry name" value="PROTEIN THI031, PUTATIVE-RELATED"/>
    <property type="match status" value="1"/>
</dbReference>
<reference evidence="2" key="2">
    <citation type="submission" date="2020-08" db="EMBL/GenBank/DDBJ databases">
        <title>Plant Genome Project.</title>
        <authorList>
            <person name="Zhang R.-G."/>
        </authorList>
    </citation>
    <scope>NUCLEOTIDE SEQUENCE</scope>
    <source>
        <strain evidence="2">Huo1</strain>
        <tissue evidence="2">Leaf</tissue>
    </source>
</reference>
<dbReference type="AlphaFoldDB" id="A0A8X8Y237"/>
<comment type="caution">
    <text evidence="2">The sequence shown here is derived from an EMBL/GenBank/DDBJ whole genome shotgun (WGS) entry which is preliminary data.</text>
</comment>
<dbReference type="EMBL" id="PNBA02000006">
    <property type="protein sequence ID" value="KAG6421741.1"/>
    <property type="molecule type" value="Genomic_DNA"/>
</dbReference>
<dbReference type="Proteomes" id="UP000298416">
    <property type="component" value="Unassembled WGS sequence"/>
</dbReference>
<evidence type="ECO:0000313" key="3">
    <source>
        <dbReference type="Proteomes" id="UP000298416"/>
    </source>
</evidence>
<reference evidence="2" key="1">
    <citation type="submission" date="2018-01" db="EMBL/GenBank/DDBJ databases">
        <authorList>
            <person name="Mao J.F."/>
        </authorList>
    </citation>
    <scope>NUCLEOTIDE SEQUENCE</scope>
    <source>
        <strain evidence="2">Huo1</strain>
        <tissue evidence="2">Leaf</tissue>
    </source>
</reference>
<evidence type="ECO:0000256" key="1">
    <source>
        <dbReference type="SAM" id="MobiDB-lite"/>
    </source>
</evidence>
<proteinExistence type="predicted"/>
<dbReference type="PANTHER" id="PTHR34278:SF1">
    <property type="entry name" value="PROTEIN THI031, PUTATIVE-RELATED"/>
    <property type="match status" value="1"/>
</dbReference>
<protein>
    <submittedName>
        <fullName evidence="2">Uncharacterized protein</fullName>
    </submittedName>
</protein>
<organism evidence="2">
    <name type="scientific">Salvia splendens</name>
    <name type="common">Scarlet sage</name>
    <dbReference type="NCBI Taxonomy" id="180675"/>
    <lineage>
        <taxon>Eukaryota</taxon>
        <taxon>Viridiplantae</taxon>
        <taxon>Streptophyta</taxon>
        <taxon>Embryophyta</taxon>
        <taxon>Tracheophyta</taxon>
        <taxon>Spermatophyta</taxon>
        <taxon>Magnoliopsida</taxon>
        <taxon>eudicotyledons</taxon>
        <taxon>Gunneridae</taxon>
        <taxon>Pentapetalae</taxon>
        <taxon>asterids</taxon>
        <taxon>lamiids</taxon>
        <taxon>Lamiales</taxon>
        <taxon>Lamiaceae</taxon>
        <taxon>Nepetoideae</taxon>
        <taxon>Mentheae</taxon>
        <taxon>Salviinae</taxon>
        <taxon>Salvia</taxon>
        <taxon>Salvia subgen. Calosphace</taxon>
        <taxon>core Calosphace</taxon>
    </lineage>
</organism>
<evidence type="ECO:0000313" key="2">
    <source>
        <dbReference type="EMBL" id="KAG6421741.1"/>
    </source>
</evidence>
<sequence>MKKQGRQKGMAKAYSVISAMQNTRPRPRPRASNGPTSVPKVDQVTKAQIKPINRSKFTGKCGRPTCHEYYMCPSSKSKDKKTKEAQRLKSSVNVVPNYRLTTWRVVDTKSSMKLSGFSTIDVLEYLDRIDRVDHYYEGGDEDEETQC</sequence>
<name>A0A8X8Y237_SALSN</name>
<accession>A0A8X8Y237</accession>
<dbReference type="OrthoDB" id="663108at2759"/>
<keyword evidence="3" id="KW-1185">Reference proteome</keyword>
<feature type="region of interest" description="Disordered" evidence="1">
    <location>
        <begin position="1"/>
        <end position="42"/>
    </location>
</feature>
<gene>
    <name evidence="2" type="ORF">SASPL_118298</name>
</gene>